<dbReference type="GO" id="GO:0098552">
    <property type="term" value="C:side of membrane"/>
    <property type="evidence" value="ECO:0007669"/>
    <property type="project" value="UniProtKB-KW"/>
</dbReference>
<dbReference type="FunFam" id="2.60.40.420:FF:000010">
    <property type="entry name" value="Early nodulin-like protein 1"/>
    <property type="match status" value="1"/>
</dbReference>
<gene>
    <name evidence="13" type="primary">LOC111011044</name>
</gene>
<evidence type="ECO:0000256" key="10">
    <source>
        <dbReference type="SAM" id="SignalP"/>
    </source>
</evidence>
<evidence type="ECO:0000256" key="7">
    <source>
        <dbReference type="ARBA" id="ARBA00023180"/>
    </source>
</evidence>
<dbReference type="InterPro" id="IPR041846">
    <property type="entry name" value="ENL_dom"/>
</dbReference>
<dbReference type="AlphaFoldDB" id="A0A6J1CFH4"/>
<evidence type="ECO:0000313" key="12">
    <source>
        <dbReference type="Proteomes" id="UP000504603"/>
    </source>
</evidence>
<dbReference type="PANTHER" id="PTHR33021">
    <property type="entry name" value="BLUE COPPER PROTEIN"/>
    <property type="match status" value="1"/>
</dbReference>
<dbReference type="CDD" id="cd11019">
    <property type="entry name" value="OsENODL1_like"/>
    <property type="match status" value="1"/>
</dbReference>
<dbReference type="GeneID" id="111011044"/>
<comment type="similarity">
    <text evidence="9">Belongs to the early nodulin-like (ENODL) family.</text>
</comment>
<evidence type="ECO:0000313" key="13">
    <source>
        <dbReference type="RefSeq" id="XP_022140349.1"/>
    </source>
</evidence>
<organism evidence="12 13">
    <name type="scientific">Momordica charantia</name>
    <name type="common">Bitter gourd</name>
    <name type="synonym">Balsam pear</name>
    <dbReference type="NCBI Taxonomy" id="3673"/>
    <lineage>
        <taxon>Eukaryota</taxon>
        <taxon>Viridiplantae</taxon>
        <taxon>Streptophyta</taxon>
        <taxon>Embryophyta</taxon>
        <taxon>Tracheophyta</taxon>
        <taxon>Spermatophyta</taxon>
        <taxon>Magnoliopsida</taxon>
        <taxon>eudicotyledons</taxon>
        <taxon>Gunneridae</taxon>
        <taxon>Pentapetalae</taxon>
        <taxon>rosids</taxon>
        <taxon>fabids</taxon>
        <taxon>Cucurbitales</taxon>
        <taxon>Cucurbitaceae</taxon>
        <taxon>Momordiceae</taxon>
        <taxon>Momordica</taxon>
    </lineage>
</organism>
<dbReference type="SUPFAM" id="SSF49503">
    <property type="entry name" value="Cupredoxins"/>
    <property type="match status" value="1"/>
</dbReference>
<feature type="domain" description="Phytocyanin" evidence="11">
    <location>
        <begin position="26"/>
        <end position="127"/>
    </location>
</feature>
<keyword evidence="8" id="KW-0449">Lipoprotein</keyword>
<dbReference type="Proteomes" id="UP000504603">
    <property type="component" value="Unplaced"/>
</dbReference>
<dbReference type="InterPro" id="IPR039391">
    <property type="entry name" value="Phytocyanin-like"/>
</dbReference>
<evidence type="ECO:0000256" key="5">
    <source>
        <dbReference type="ARBA" id="ARBA00023136"/>
    </source>
</evidence>
<reference evidence="13" key="1">
    <citation type="submission" date="2025-08" db="UniProtKB">
        <authorList>
            <consortium name="RefSeq"/>
        </authorList>
    </citation>
    <scope>IDENTIFICATION</scope>
    <source>
        <strain evidence="13">OHB3-1</strain>
    </source>
</reference>
<evidence type="ECO:0000256" key="9">
    <source>
        <dbReference type="ARBA" id="ARBA00035011"/>
    </source>
</evidence>
<proteinExistence type="inferred from homology"/>
<protein>
    <submittedName>
        <fullName evidence="13">Early nodulin-like protein 1</fullName>
    </submittedName>
</protein>
<evidence type="ECO:0000256" key="6">
    <source>
        <dbReference type="ARBA" id="ARBA00023157"/>
    </source>
</evidence>
<dbReference type="OrthoDB" id="2015640at2759"/>
<dbReference type="Gene3D" id="2.60.40.420">
    <property type="entry name" value="Cupredoxins - blue copper proteins"/>
    <property type="match status" value="1"/>
</dbReference>
<name>A0A6J1CFH4_MOMCH</name>
<keyword evidence="5" id="KW-0472">Membrane</keyword>
<feature type="signal peptide" evidence="10">
    <location>
        <begin position="1"/>
        <end position="25"/>
    </location>
</feature>
<keyword evidence="2" id="KW-1003">Cell membrane</keyword>
<dbReference type="KEGG" id="mcha:111011044"/>
<feature type="chain" id="PRO_5026878822" evidence="10">
    <location>
        <begin position="26"/>
        <end position="189"/>
    </location>
</feature>
<comment type="subcellular location">
    <subcellularLocation>
        <location evidence="1">Cell membrane</location>
        <topology evidence="1">Lipid-anchor</topology>
        <topology evidence="1">GPI-anchor</topology>
    </subcellularLocation>
</comment>
<keyword evidence="3" id="KW-0336">GPI-anchor</keyword>
<dbReference type="Pfam" id="PF02298">
    <property type="entry name" value="Cu_bind_like"/>
    <property type="match status" value="1"/>
</dbReference>
<dbReference type="PANTHER" id="PTHR33021:SF509">
    <property type="entry name" value="PHYTOCYANIN DOMAIN-CONTAINING PROTEIN"/>
    <property type="match status" value="1"/>
</dbReference>
<dbReference type="GO" id="GO:0009055">
    <property type="term" value="F:electron transfer activity"/>
    <property type="evidence" value="ECO:0007669"/>
    <property type="project" value="InterPro"/>
</dbReference>
<evidence type="ECO:0000259" key="11">
    <source>
        <dbReference type="PROSITE" id="PS51485"/>
    </source>
</evidence>
<dbReference type="GO" id="GO:0005886">
    <property type="term" value="C:plasma membrane"/>
    <property type="evidence" value="ECO:0007669"/>
    <property type="project" value="UniProtKB-SubCell"/>
</dbReference>
<sequence>MPSFSAFLALAALFALTAAPTFSEAYKFVVGGKDGWVFNPSEPFNHWAERNRFQVNDTLYFKYQNGTDSVLVVSKDDYFSCNTKNPIVSFQDGDSIFKFDRSGPFYFISGNADRCQKGQKLIVVVLALTHNHHHRAPPTPTADSPDSAGGFTAPVPAPAKNSALGGAANVFSFGVISAVLLSSLVGLSL</sequence>
<dbReference type="RefSeq" id="XP_022140349.1">
    <property type="nucleotide sequence ID" value="XM_022284657.1"/>
</dbReference>
<evidence type="ECO:0000256" key="8">
    <source>
        <dbReference type="ARBA" id="ARBA00023288"/>
    </source>
</evidence>
<evidence type="ECO:0000256" key="3">
    <source>
        <dbReference type="ARBA" id="ARBA00022622"/>
    </source>
</evidence>
<accession>A0A6J1CFH4</accession>
<keyword evidence="7" id="KW-0325">Glycoprotein</keyword>
<keyword evidence="6" id="KW-1015">Disulfide bond</keyword>
<dbReference type="PROSITE" id="PS51485">
    <property type="entry name" value="PHYTOCYANIN"/>
    <property type="match status" value="1"/>
</dbReference>
<dbReference type="InterPro" id="IPR003245">
    <property type="entry name" value="Phytocyanin_dom"/>
</dbReference>
<keyword evidence="4 10" id="KW-0732">Signal</keyword>
<keyword evidence="12" id="KW-1185">Reference proteome</keyword>
<evidence type="ECO:0000256" key="1">
    <source>
        <dbReference type="ARBA" id="ARBA00004609"/>
    </source>
</evidence>
<dbReference type="InterPro" id="IPR008972">
    <property type="entry name" value="Cupredoxin"/>
</dbReference>
<evidence type="ECO:0000256" key="4">
    <source>
        <dbReference type="ARBA" id="ARBA00022729"/>
    </source>
</evidence>
<evidence type="ECO:0000256" key="2">
    <source>
        <dbReference type="ARBA" id="ARBA00022475"/>
    </source>
</evidence>